<keyword evidence="2" id="KW-0472">Membrane</keyword>
<gene>
    <name evidence="3" type="ORF">IWX90DRAFT_414471</name>
</gene>
<dbReference type="Gene3D" id="1.20.58.340">
    <property type="entry name" value="Magnesium transport protein CorA, transmembrane region"/>
    <property type="match status" value="1"/>
</dbReference>
<proteinExistence type="predicted"/>
<feature type="transmembrane region" description="Helical" evidence="2">
    <location>
        <begin position="236"/>
        <end position="260"/>
    </location>
</feature>
<evidence type="ECO:0000256" key="1">
    <source>
        <dbReference type="SAM" id="MobiDB-lite"/>
    </source>
</evidence>
<evidence type="ECO:0000313" key="3">
    <source>
        <dbReference type="EMBL" id="KAK8170112.1"/>
    </source>
</evidence>
<evidence type="ECO:0000256" key="2">
    <source>
        <dbReference type="SAM" id="Phobius"/>
    </source>
</evidence>
<reference evidence="3 4" key="1">
    <citation type="journal article" date="2022" name="G3 (Bethesda)">
        <title>Enemy or ally: a genomic approach to elucidate the lifestyle of Phyllosticta citrichinaensis.</title>
        <authorList>
            <person name="Buijs V.A."/>
            <person name="Groenewald J.Z."/>
            <person name="Haridas S."/>
            <person name="LaButti K.M."/>
            <person name="Lipzen A."/>
            <person name="Martin F.M."/>
            <person name="Barry K."/>
            <person name="Grigoriev I.V."/>
            <person name="Crous P.W."/>
            <person name="Seidl M.F."/>
        </authorList>
    </citation>
    <scope>NUCLEOTIDE SEQUENCE [LARGE SCALE GENOMIC DNA]</scope>
    <source>
        <strain evidence="3 4">CBS 129764</strain>
    </source>
</reference>
<feature type="region of interest" description="Disordered" evidence="1">
    <location>
        <begin position="313"/>
        <end position="366"/>
    </location>
</feature>
<evidence type="ECO:0000313" key="4">
    <source>
        <dbReference type="Proteomes" id="UP001456524"/>
    </source>
</evidence>
<keyword evidence="4" id="KW-1185">Reference proteome</keyword>
<accession>A0ABR1XXY5</accession>
<organism evidence="3 4">
    <name type="scientific">Phyllosticta citrichinensis</name>
    <dbReference type="NCBI Taxonomy" id="1130410"/>
    <lineage>
        <taxon>Eukaryota</taxon>
        <taxon>Fungi</taxon>
        <taxon>Dikarya</taxon>
        <taxon>Ascomycota</taxon>
        <taxon>Pezizomycotina</taxon>
        <taxon>Dothideomycetes</taxon>
        <taxon>Dothideomycetes incertae sedis</taxon>
        <taxon>Botryosphaeriales</taxon>
        <taxon>Phyllostictaceae</taxon>
        <taxon>Phyllosticta</taxon>
    </lineage>
</organism>
<comment type="caution">
    <text evidence="3">The sequence shown here is derived from an EMBL/GenBank/DDBJ whole genome shotgun (WGS) entry which is preliminary data.</text>
</comment>
<dbReference type="EMBL" id="JBBWUH010000004">
    <property type="protein sequence ID" value="KAK8170112.1"/>
    <property type="molecule type" value="Genomic_DNA"/>
</dbReference>
<sequence>MVIQSRSKKGSQEIFAGFLRTFLTTTAWSYCLQTNTTTVVVLVANDGNIRKNLLEALQKPEAHMLHPLFIPTDLCRREFHYVEGGSYAERNVLLEIEESVGLGENVESSADETFLKDFEKNVRLIQYHATTLVSSEALLQRLAPIFESHLPRAMEEIQAFVSPEIHKFGPEIDVWIRHYANAGDRSGSEVAPLLHTSESTPLTNAKYTSILSNRDAKQNAQIASAAKRDSSSMKSLVALSIIFAPPSCIATIASMPMLSWQPGQFWIFWAYTVPITGVVIIIWIFYMFFINQRNRDSDNRIAGNEPKPRGIKNFWGAFQKGSQPPTPSADGQKGKDIADASREEGKDLESGSPGEALPPEETRRVDERPSLRQILHLIWLFLFWQ</sequence>
<keyword evidence="2" id="KW-0812">Transmembrane</keyword>
<keyword evidence="2" id="KW-1133">Transmembrane helix</keyword>
<dbReference type="Proteomes" id="UP001456524">
    <property type="component" value="Unassembled WGS sequence"/>
</dbReference>
<feature type="compositionally biased region" description="Basic and acidic residues" evidence="1">
    <location>
        <begin position="332"/>
        <end position="349"/>
    </location>
</feature>
<protein>
    <submittedName>
        <fullName evidence="3">Uncharacterized protein</fullName>
    </submittedName>
</protein>
<name>A0ABR1XXY5_9PEZI</name>
<feature type="transmembrane region" description="Helical" evidence="2">
    <location>
        <begin position="266"/>
        <end position="290"/>
    </location>
</feature>